<accession>E4XJW4</accession>
<feature type="transmembrane region" description="Helical" evidence="1">
    <location>
        <begin position="26"/>
        <end position="48"/>
    </location>
</feature>
<keyword evidence="1" id="KW-0812">Transmembrane</keyword>
<gene>
    <name evidence="2" type="ORF">GSOID_T00012920001</name>
</gene>
<proteinExistence type="predicted"/>
<keyword evidence="3" id="KW-1185">Reference proteome</keyword>
<dbReference type="EMBL" id="FN653062">
    <property type="protein sequence ID" value="CBY24750.1"/>
    <property type="molecule type" value="Genomic_DNA"/>
</dbReference>
<name>E4XJW4_OIKDI</name>
<dbReference type="Proteomes" id="UP000001307">
    <property type="component" value="Unassembled WGS sequence"/>
</dbReference>
<sequence>MESEIAEISDDNQVIKDSKNRRWLKIGIISFAVISILLVIIVPCAVLIPKNKKSEPISGKKSSNVHIAVFMDRMRNSFMISGIGDITYDHTFFAPTVNFASGSAALSYEDGSHALICFDDELSTRCENFDGFLITDEQSLKHKHEGGSLGLYKNEPVAIGNSYNSIRPRSVETLTHNGWESLPDHPYCLEGTNLVGLKNGNLLSIGGVRTCFETEQQTDKYCD</sequence>
<evidence type="ECO:0000256" key="1">
    <source>
        <dbReference type="SAM" id="Phobius"/>
    </source>
</evidence>
<dbReference type="AlphaFoldDB" id="E4XJW4"/>
<organism evidence="2 3">
    <name type="scientific">Oikopleura dioica</name>
    <name type="common">Tunicate</name>
    <dbReference type="NCBI Taxonomy" id="34765"/>
    <lineage>
        <taxon>Eukaryota</taxon>
        <taxon>Metazoa</taxon>
        <taxon>Chordata</taxon>
        <taxon>Tunicata</taxon>
        <taxon>Appendicularia</taxon>
        <taxon>Copelata</taxon>
        <taxon>Oikopleuridae</taxon>
        <taxon>Oikopleura</taxon>
    </lineage>
</organism>
<keyword evidence="1" id="KW-1133">Transmembrane helix</keyword>
<reference evidence="2 3" key="1">
    <citation type="journal article" date="2010" name="Science">
        <title>Plasticity of animal genome architecture unmasked by rapid evolution of a pelagic tunicate.</title>
        <authorList>
            <person name="Denoeud F."/>
            <person name="Henriet S."/>
            <person name="Mungpakdee S."/>
            <person name="Aury J.M."/>
            <person name="Da Silva C."/>
            <person name="Brinkmann H."/>
            <person name="Mikhaleva J."/>
            <person name="Olsen L.C."/>
            <person name="Jubin C."/>
            <person name="Canestro C."/>
            <person name="Bouquet J.M."/>
            <person name="Danks G."/>
            <person name="Poulain J."/>
            <person name="Campsteijn C."/>
            <person name="Adamski M."/>
            <person name="Cross I."/>
            <person name="Yadetie F."/>
            <person name="Muffato M."/>
            <person name="Louis A."/>
            <person name="Butcher S."/>
            <person name="Tsagkogeorga G."/>
            <person name="Konrad A."/>
            <person name="Singh S."/>
            <person name="Jensen M.F."/>
            <person name="Cong E.H."/>
            <person name="Eikeseth-Otteraa H."/>
            <person name="Noel B."/>
            <person name="Anthouard V."/>
            <person name="Porcel B.M."/>
            <person name="Kachouri-Lafond R."/>
            <person name="Nishino A."/>
            <person name="Ugolini M."/>
            <person name="Chourrout P."/>
            <person name="Nishida H."/>
            <person name="Aasland R."/>
            <person name="Huzurbazar S."/>
            <person name="Westhof E."/>
            <person name="Delsuc F."/>
            <person name="Lehrach H."/>
            <person name="Reinhardt R."/>
            <person name="Weissenbach J."/>
            <person name="Roy S.W."/>
            <person name="Artiguenave F."/>
            <person name="Postlethwait J.H."/>
            <person name="Manak J.R."/>
            <person name="Thompson E.M."/>
            <person name="Jaillon O."/>
            <person name="Du Pasquier L."/>
            <person name="Boudinot P."/>
            <person name="Liberles D.A."/>
            <person name="Volff J.N."/>
            <person name="Philippe H."/>
            <person name="Lenhard B."/>
            <person name="Roest Crollius H."/>
            <person name="Wincker P."/>
            <person name="Chourrout D."/>
        </authorList>
    </citation>
    <scope>NUCLEOTIDE SEQUENCE [LARGE SCALE GENOMIC DNA]</scope>
</reference>
<protein>
    <submittedName>
        <fullName evidence="2">Uncharacterized protein</fullName>
    </submittedName>
</protein>
<keyword evidence="1" id="KW-0472">Membrane</keyword>
<evidence type="ECO:0000313" key="3">
    <source>
        <dbReference type="Proteomes" id="UP000001307"/>
    </source>
</evidence>
<dbReference type="InParanoid" id="E4XJW4"/>
<evidence type="ECO:0000313" key="2">
    <source>
        <dbReference type="EMBL" id="CBY24750.1"/>
    </source>
</evidence>